<keyword evidence="3 6" id="KW-0812">Transmembrane</keyword>
<evidence type="ECO:0000256" key="3">
    <source>
        <dbReference type="ARBA" id="ARBA00022692"/>
    </source>
</evidence>
<keyword evidence="4 6" id="KW-1133">Transmembrane helix</keyword>
<keyword evidence="6" id="KW-1003">Cell membrane</keyword>
<sequence>MAGLSIGGDKMRRMIWPLVFGIGGVAILVSLGVWQVQRLAWKEAMLADIEARIADAPVALPEAPDMEADRFLPVEVTGQFRDAYARVLVSQRGVGAGYRVISPFDTGARVILVDRGIMPTEGAVPAHEGAVTVTGNVHWPEEVDGFTPEPDLARNIWYARDVDALAAHLDAEPVFVIARDLSVDDAPITPLPVTTEGIPNDHLNYAITWFSLAVLWLGMTLYLLWRIRRRTV</sequence>
<dbReference type="InterPro" id="IPR002994">
    <property type="entry name" value="Surf1/Shy1"/>
</dbReference>
<comment type="similarity">
    <text evidence="2 6">Belongs to the SURF1 family.</text>
</comment>
<feature type="transmembrane region" description="Helical" evidence="6">
    <location>
        <begin position="15"/>
        <end position="36"/>
    </location>
</feature>
<dbReference type="PANTHER" id="PTHR23427">
    <property type="entry name" value="SURFEIT LOCUS PROTEIN"/>
    <property type="match status" value="1"/>
</dbReference>
<dbReference type="Proteomes" id="UP001499910">
    <property type="component" value="Unassembled WGS sequence"/>
</dbReference>
<accession>A0ABP9L4M0</accession>
<evidence type="ECO:0000256" key="2">
    <source>
        <dbReference type="ARBA" id="ARBA00007165"/>
    </source>
</evidence>
<evidence type="ECO:0000313" key="7">
    <source>
        <dbReference type="EMBL" id="GAA5070953.1"/>
    </source>
</evidence>
<organism evidence="7 8">
    <name type="scientific">[Roseibacterium] beibuensis</name>
    <dbReference type="NCBI Taxonomy" id="1193142"/>
    <lineage>
        <taxon>Bacteria</taxon>
        <taxon>Pseudomonadati</taxon>
        <taxon>Pseudomonadota</taxon>
        <taxon>Alphaproteobacteria</taxon>
        <taxon>Rhodobacterales</taxon>
        <taxon>Roseobacteraceae</taxon>
        <taxon>Roseicyclus</taxon>
    </lineage>
</organism>
<keyword evidence="8" id="KW-1185">Reference proteome</keyword>
<reference evidence="8" key="1">
    <citation type="journal article" date="2019" name="Int. J. Syst. Evol. Microbiol.">
        <title>The Global Catalogue of Microorganisms (GCM) 10K type strain sequencing project: providing services to taxonomists for standard genome sequencing and annotation.</title>
        <authorList>
            <consortium name="The Broad Institute Genomics Platform"/>
            <consortium name="The Broad Institute Genome Sequencing Center for Infectious Disease"/>
            <person name="Wu L."/>
            <person name="Ma J."/>
        </authorList>
    </citation>
    <scope>NUCLEOTIDE SEQUENCE [LARGE SCALE GENOMIC DNA]</scope>
    <source>
        <strain evidence="8">JCM 18015</strain>
    </source>
</reference>
<evidence type="ECO:0000256" key="5">
    <source>
        <dbReference type="ARBA" id="ARBA00023136"/>
    </source>
</evidence>
<dbReference type="PROSITE" id="PS50895">
    <property type="entry name" value="SURF1"/>
    <property type="match status" value="1"/>
</dbReference>
<evidence type="ECO:0000313" key="8">
    <source>
        <dbReference type="Proteomes" id="UP001499910"/>
    </source>
</evidence>
<dbReference type="PANTHER" id="PTHR23427:SF2">
    <property type="entry name" value="SURFEIT LOCUS PROTEIN 1"/>
    <property type="match status" value="1"/>
</dbReference>
<evidence type="ECO:0000256" key="6">
    <source>
        <dbReference type="RuleBase" id="RU363076"/>
    </source>
</evidence>
<protein>
    <recommendedName>
        <fullName evidence="6">SURF1-like protein</fullName>
    </recommendedName>
</protein>
<dbReference type="InterPro" id="IPR045214">
    <property type="entry name" value="Surf1/Surf4"/>
</dbReference>
<evidence type="ECO:0000256" key="4">
    <source>
        <dbReference type="ARBA" id="ARBA00022989"/>
    </source>
</evidence>
<feature type="transmembrane region" description="Helical" evidence="6">
    <location>
        <begin position="206"/>
        <end position="225"/>
    </location>
</feature>
<name>A0ABP9L4M0_9RHOB</name>
<comment type="subcellular location">
    <subcellularLocation>
        <location evidence="6">Cell membrane</location>
        <topology evidence="6">Multi-pass membrane protein</topology>
    </subcellularLocation>
    <subcellularLocation>
        <location evidence="1">Membrane</location>
    </subcellularLocation>
</comment>
<keyword evidence="5 6" id="KW-0472">Membrane</keyword>
<comment type="caution">
    <text evidence="7">The sequence shown here is derived from an EMBL/GenBank/DDBJ whole genome shotgun (WGS) entry which is preliminary data.</text>
</comment>
<dbReference type="CDD" id="cd06662">
    <property type="entry name" value="SURF1"/>
    <property type="match status" value="1"/>
</dbReference>
<dbReference type="EMBL" id="BAABHW010000002">
    <property type="protein sequence ID" value="GAA5070953.1"/>
    <property type="molecule type" value="Genomic_DNA"/>
</dbReference>
<evidence type="ECO:0000256" key="1">
    <source>
        <dbReference type="ARBA" id="ARBA00004370"/>
    </source>
</evidence>
<proteinExistence type="inferred from homology"/>
<gene>
    <name evidence="7" type="ORF">GCM10023209_14130</name>
</gene>
<dbReference type="Pfam" id="PF02104">
    <property type="entry name" value="SURF1"/>
    <property type="match status" value="1"/>
</dbReference>